<gene>
    <name evidence="1" type="primary">rny</name>
    <name evidence="1" type="ORF">JFY71_10020</name>
</gene>
<organism evidence="1 2">
    <name type="scientific">Miniphocaeibacter halophilus</name>
    <dbReference type="NCBI Taxonomy" id="2931922"/>
    <lineage>
        <taxon>Bacteria</taxon>
        <taxon>Bacillati</taxon>
        <taxon>Bacillota</taxon>
        <taxon>Tissierellia</taxon>
        <taxon>Tissierellales</taxon>
        <taxon>Peptoniphilaceae</taxon>
        <taxon>Miniphocaeibacter</taxon>
    </lineage>
</organism>
<accession>A0AC61MPX3</accession>
<evidence type="ECO:0000313" key="2">
    <source>
        <dbReference type="Proteomes" id="UP000595814"/>
    </source>
</evidence>
<reference evidence="1 2" key="1">
    <citation type="journal article" date="2022" name="Int. J. Syst. Evol. Microbiol.">
        <title>Miniphocaeibacter halophilus sp. nov., an ammonium-tolerant acetate-producing bacterium isolated from a biogas system.</title>
        <authorList>
            <person name="Schnurer A."/>
            <person name="Singh A."/>
            <person name="Bi S."/>
            <person name="Qiao W."/>
            <person name="Westerholm M."/>
        </authorList>
    </citation>
    <scope>NUCLEOTIDE SEQUENCE [LARGE SCALE GENOMIC DNA]</scope>
    <source>
        <strain evidence="1 2">AMB_01</strain>
    </source>
</reference>
<keyword evidence="2" id="KW-1185">Reference proteome</keyword>
<dbReference type="EMBL" id="CP066744">
    <property type="protein sequence ID" value="QQK07615.1"/>
    <property type="molecule type" value="Genomic_DNA"/>
</dbReference>
<name>A0AC61MPX3_9FIRM</name>
<sequence length="514" mass="57882">MNNVLITTIASIITLIIGLLVGFLMRKNISEKHIGSAEIHAAKIIEDANKEADSTKKAMLVEAKDEIFKLRTEQENENRERRLEIQKSEKRILQKEENLERKSDILEKKNAKLDTEMKNIEIKQKEIQEIVDKQLQELERVANLTQDEAKNVLLNDLREQVTHEQAMIIKELEAKTKDKADSYAREIITTSIQRYAADYVAESTVSVVSLPNDEMKGRIIGREGRNIRAFETLTGVDLIIDDTPEAVVLSAFNPVRREIARIALEKLILDGRIHPTRIEEMVEKATKEVDATIKINGENACDETNVHGIHPEIVKLLGKLHYRTSYGQNVLKHSIEVSNIAGMMAAEIGADVKLAKRGGLLHDIGKAIDHEIEGPHVELGVQAAKRFKEKPEVINCIESHHGDVEPTTIEAVLVQAADAISAARPGARREAIENYIQRLESLEEISSSFKGVDKSYAIQAGRELRIMVKPEEISEDEMIILARDISARIEDELEYPGQIKVNVIRESRVTDYAK</sequence>
<dbReference type="Proteomes" id="UP000595814">
    <property type="component" value="Chromosome"/>
</dbReference>
<evidence type="ECO:0000313" key="1">
    <source>
        <dbReference type="EMBL" id="QQK07615.1"/>
    </source>
</evidence>
<protein>
    <submittedName>
        <fullName evidence="1">Ribonuclease Y</fullName>
    </submittedName>
</protein>
<proteinExistence type="predicted"/>